<evidence type="ECO:0000313" key="3">
    <source>
        <dbReference type="Proteomes" id="UP001189429"/>
    </source>
</evidence>
<feature type="compositionally biased region" description="Low complexity" evidence="1">
    <location>
        <begin position="36"/>
        <end position="53"/>
    </location>
</feature>
<keyword evidence="3" id="KW-1185">Reference proteome</keyword>
<proteinExistence type="predicted"/>
<protein>
    <submittedName>
        <fullName evidence="2">Uncharacterized protein</fullName>
    </submittedName>
</protein>
<comment type="caution">
    <text evidence="2">The sequence shown here is derived from an EMBL/GenBank/DDBJ whole genome shotgun (WGS) entry which is preliminary data.</text>
</comment>
<evidence type="ECO:0000256" key="1">
    <source>
        <dbReference type="SAM" id="MobiDB-lite"/>
    </source>
</evidence>
<feature type="compositionally biased region" description="Low complexity" evidence="1">
    <location>
        <begin position="103"/>
        <end position="113"/>
    </location>
</feature>
<organism evidence="2 3">
    <name type="scientific">Prorocentrum cordatum</name>
    <dbReference type="NCBI Taxonomy" id="2364126"/>
    <lineage>
        <taxon>Eukaryota</taxon>
        <taxon>Sar</taxon>
        <taxon>Alveolata</taxon>
        <taxon>Dinophyceae</taxon>
        <taxon>Prorocentrales</taxon>
        <taxon>Prorocentraceae</taxon>
        <taxon>Prorocentrum</taxon>
    </lineage>
</organism>
<dbReference type="EMBL" id="CAUYUJ010015522">
    <property type="protein sequence ID" value="CAK0855112.1"/>
    <property type="molecule type" value="Genomic_DNA"/>
</dbReference>
<dbReference type="Proteomes" id="UP001189429">
    <property type="component" value="Unassembled WGS sequence"/>
</dbReference>
<sequence length="113" mass="11894">MHCSVPEYCRPAVFHKGEQVALPEPAGLPARGGAGATTAALRGARRAASASEPWRPLAAATTDDFEKDSMLSDTTLLAGLQASGDSRHCKTEQGARSHRTWSRLLGLRRGPGG</sequence>
<reference evidence="2" key="1">
    <citation type="submission" date="2023-10" db="EMBL/GenBank/DDBJ databases">
        <authorList>
            <person name="Chen Y."/>
            <person name="Shah S."/>
            <person name="Dougan E. K."/>
            <person name="Thang M."/>
            <person name="Chan C."/>
        </authorList>
    </citation>
    <scope>NUCLEOTIDE SEQUENCE [LARGE SCALE GENOMIC DNA]</scope>
</reference>
<evidence type="ECO:0000313" key="2">
    <source>
        <dbReference type="EMBL" id="CAK0855112.1"/>
    </source>
</evidence>
<gene>
    <name evidence="2" type="ORF">PCOR1329_LOCUS45948</name>
</gene>
<accession>A0ABN9U8N1</accession>
<feature type="region of interest" description="Disordered" evidence="1">
    <location>
        <begin position="25"/>
        <end position="55"/>
    </location>
</feature>
<name>A0ABN9U8N1_9DINO</name>
<feature type="compositionally biased region" description="Basic and acidic residues" evidence="1">
    <location>
        <begin position="85"/>
        <end position="95"/>
    </location>
</feature>
<feature type="region of interest" description="Disordered" evidence="1">
    <location>
        <begin position="82"/>
        <end position="113"/>
    </location>
</feature>